<dbReference type="RefSeq" id="WP_188377976.1">
    <property type="nucleotide sequence ID" value="NZ_BMEL01000003.1"/>
</dbReference>
<reference evidence="1" key="2">
    <citation type="submission" date="2020-09" db="EMBL/GenBank/DDBJ databases">
        <authorList>
            <person name="Sun Q."/>
            <person name="Zhou Y."/>
        </authorList>
    </citation>
    <scope>NUCLEOTIDE SEQUENCE</scope>
    <source>
        <strain evidence="1">CGMCC 1.12153</strain>
    </source>
</reference>
<dbReference type="Pfam" id="PF10364">
    <property type="entry name" value="NKWYS"/>
    <property type="match status" value="1"/>
</dbReference>
<accession>A0A917EYT3</accession>
<keyword evidence="2" id="KW-1185">Reference proteome</keyword>
<evidence type="ECO:0000313" key="1">
    <source>
        <dbReference type="EMBL" id="GGF26143.1"/>
    </source>
</evidence>
<evidence type="ECO:0008006" key="3">
    <source>
        <dbReference type="Google" id="ProtNLM"/>
    </source>
</evidence>
<organism evidence="1 2">
    <name type="scientific">Halobacillus andaensis</name>
    <dbReference type="NCBI Taxonomy" id="1176239"/>
    <lineage>
        <taxon>Bacteria</taxon>
        <taxon>Bacillati</taxon>
        <taxon>Bacillota</taxon>
        <taxon>Bacilli</taxon>
        <taxon>Bacillales</taxon>
        <taxon>Bacillaceae</taxon>
        <taxon>Halobacillus</taxon>
    </lineage>
</organism>
<dbReference type="Proteomes" id="UP000660110">
    <property type="component" value="Unassembled WGS sequence"/>
</dbReference>
<dbReference type="EMBL" id="BMEL01000003">
    <property type="protein sequence ID" value="GGF26143.1"/>
    <property type="molecule type" value="Genomic_DNA"/>
</dbReference>
<comment type="caution">
    <text evidence="1">The sequence shown here is derived from an EMBL/GenBank/DDBJ whole genome shotgun (WGS) entry which is preliminary data.</text>
</comment>
<evidence type="ECO:0000313" key="2">
    <source>
        <dbReference type="Proteomes" id="UP000660110"/>
    </source>
</evidence>
<dbReference type="InterPro" id="IPR018831">
    <property type="entry name" value="Uncharacterised_NKWYS"/>
</dbReference>
<dbReference type="AlphaFoldDB" id="A0A917EYT3"/>
<sequence length="188" mass="22809">MKIISIVREPVSRNLSMYFQAFHVPLMDINSSTDNRQESNTNLQAFRNDFFNKFNHHYGVNWFDDEFKKTWGIDIYEYPFHKEEGYTVIEKGNVEVLLLKMEKLNDSEEVIRDFLEMEEFTLKNENMGDKKWYQSVYREFKQNIEPSEEYLDDLYRSKYMDHFYTKEETEAFMAKYRNETPSSKVTLP</sequence>
<reference evidence="1" key="1">
    <citation type="journal article" date="2014" name="Int. J. Syst. Evol. Microbiol.">
        <title>Complete genome sequence of Corynebacterium casei LMG S-19264T (=DSM 44701T), isolated from a smear-ripened cheese.</title>
        <authorList>
            <consortium name="US DOE Joint Genome Institute (JGI-PGF)"/>
            <person name="Walter F."/>
            <person name="Albersmeier A."/>
            <person name="Kalinowski J."/>
            <person name="Ruckert C."/>
        </authorList>
    </citation>
    <scope>NUCLEOTIDE SEQUENCE</scope>
    <source>
        <strain evidence="1">CGMCC 1.12153</strain>
    </source>
</reference>
<gene>
    <name evidence="1" type="ORF">GCM10010954_26410</name>
</gene>
<proteinExistence type="predicted"/>
<name>A0A917EYT3_HALAA</name>
<protein>
    <recommendedName>
        <fullName evidence="3">Sulfotransferase family protein</fullName>
    </recommendedName>
</protein>